<feature type="domain" description="Serine aminopeptidase S33" evidence="2">
    <location>
        <begin position="200"/>
        <end position="303"/>
    </location>
</feature>
<evidence type="ECO:0000259" key="2">
    <source>
        <dbReference type="Pfam" id="PF12146"/>
    </source>
</evidence>
<feature type="region of interest" description="Disordered" evidence="1">
    <location>
        <begin position="1"/>
        <end position="21"/>
    </location>
</feature>
<proteinExistence type="predicted"/>
<feature type="compositionally biased region" description="Pro residues" evidence="1">
    <location>
        <begin position="48"/>
        <end position="65"/>
    </location>
</feature>
<evidence type="ECO:0000313" key="4">
    <source>
        <dbReference type="Proteomes" id="UP000317835"/>
    </source>
</evidence>
<sequence length="453" mass="46826">MGSDRWAVSGESRRGWGPAPAGAAMLGIALATATAGAAWGTATRPQEEPPAPAPARQEPPAPPQEPARRPRSVPRTVPEKAEGGGLRLPPAGETPEDLADRPGADPLAPAGGGAMRAGADGARPDVPPPARPPAAATVIPEWPFHYELTLAGVDGSPLAARYYPSEQGATAAVVMLVHDLGAGRSAKDFDDPIAELAGQGLAGHLQELGYAVVAVDLRGHGQSPSRASRGEEGASPRMVGDLQAVYRFLLDRHNRRELNLAKFGVVGLGTGANLAAIWAATPGAAVSIEGRTSDLAGLALISPKPEAGGRPIGPVVSGLAPRVPMLLEAGSKDAESADAVRELEPVVARQRLSRVDFIETRQPATNLLRFAPDATRPLLSFLDNVVKIRADEWEPRYNLEPVLFANVRVVNRGEEPADAAPADAAGEPVEPDPAPAPVDRDAPAAAPGGGRDS</sequence>
<dbReference type="InterPro" id="IPR029058">
    <property type="entry name" value="AB_hydrolase_fold"/>
</dbReference>
<name>A0A518HDM8_9BACT</name>
<feature type="region of interest" description="Disordered" evidence="1">
    <location>
        <begin position="414"/>
        <end position="453"/>
    </location>
</feature>
<keyword evidence="4" id="KW-1185">Reference proteome</keyword>
<evidence type="ECO:0000313" key="3">
    <source>
        <dbReference type="EMBL" id="QDV38964.1"/>
    </source>
</evidence>
<dbReference type="RefSeq" id="WP_197446582.1">
    <property type="nucleotide sequence ID" value="NZ_CP036426.1"/>
</dbReference>
<organism evidence="3 4">
    <name type="scientific">Tautonia plasticadhaerens</name>
    <dbReference type="NCBI Taxonomy" id="2527974"/>
    <lineage>
        <taxon>Bacteria</taxon>
        <taxon>Pseudomonadati</taxon>
        <taxon>Planctomycetota</taxon>
        <taxon>Planctomycetia</taxon>
        <taxon>Isosphaerales</taxon>
        <taxon>Isosphaeraceae</taxon>
        <taxon>Tautonia</taxon>
    </lineage>
</organism>
<dbReference type="SUPFAM" id="SSF53474">
    <property type="entry name" value="alpha/beta-Hydrolases"/>
    <property type="match status" value="1"/>
</dbReference>
<dbReference type="Pfam" id="PF12146">
    <property type="entry name" value="Hydrolase_4"/>
    <property type="match status" value="1"/>
</dbReference>
<feature type="compositionally biased region" description="Low complexity" evidence="1">
    <location>
        <begin position="418"/>
        <end position="428"/>
    </location>
</feature>
<dbReference type="Proteomes" id="UP000317835">
    <property type="component" value="Chromosome"/>
</dbReference>
<feature type="region of interest" description="Disordered" evidence="1">
    <location>
        <begin position="36"/>
        <end position="134"/>
    </location>
</feature>
<gene>
    <name evidence="3" type="ORF">ElP_69240</name>
</gene>
<dbReference type="Gene3D" id="3.40.50.1820">
    <property type="entry name" value="alpha/beta hydrolase"/>
    <property type="match status" value="1"/>
</dbReference>
<dbReference type="EMBL" id="CP036426">
    <property type="protein sequence ID" value="QDV38964.1"/>
    <property type="molecule type" value="Genomic_DNA"/>
</dbReference>
<reference evidence="3 4" key="1">
    <citation type="submission" date="2019-02" db="EMBL/GenBank/DDBJ databases">
        <title>Deep-cultivation of Planctomycetes and their phenomic and genomic characterization uncovers novel biology.</title>
        <authorList>
            <person name="Wiegand S."/>
            <person name="Jogler M."/>
            <person name="Boedeker C."/>
            <person name="Pinto D."/>
            <person name="Vollmers J."/>
            <person name="Rivas-Marin E."/>
            <person name="Kohn T."/>
            <person name="Peeters S.H."/>
            <person name="Heuer A."/>
            <person name="Rast P."/>
            <person name="Oberbeckmann S."/>
            <person name="Bunk B."/>
            <person name="Jeske O."/>
            <person name="Meyerdierks A."/>
            <person name="Storesund J.E."/>
            <person name="Kallscheuer N."/>
            <person name="Luecker S."/>
            <person name="Lage O.M."/>
            <person name="Pohl T."/>
            <person name="Merkel B.J."/>
            <person name="Hornburger P."/>
            <person name="Mueller R.-W."/>
            <person name="Bruemmer F."/>
            <person name="Labrenz M."/>
            <person name="Spormann A.M."/>
            <person name="Op den Camp H."/>
            <person name="Overmann J."/>
            <person name="Amann R."/>
            <person name="Jetten M.S.M."/>
            <person name="Mascher T."/>
            <person name="Medema M.H."/>
            <person name="Devos D.P."/>
            <person name="Kaster A.-K."/>
            <person name="Ovreas L."/>
            <person name="Rohde M."/>
            <person name="Galperin M.Y."/>
            <person name="Jogler C."/>
        </authorList>
    </citation>
    <scope>NUCLEOTIDE SEQUENCE [LARGE SCALE GENOMIC DNA]</scope>
    <source>
        <strain evidence="3 4">ElP</strain>
    </source>
</reference>
<accession>A0A518HDM8</accession>
<protein>
    <submittedName>
        <fullName evidence="3">Alpha/beta hydrolase family protein</fullName>
    </submittedName>
</protein>
<dbReference type="GO" id="GO:0016787">
    <property type="term" value="F:hydrolase activity"/>
    <property type="evidence" value="ECO:0007669"/>
    <property type="project" value="UniProtKB-KW"/>
</dbReference>
<dbReference type="KEGG" id="tpla:ElP_69240"/>
<dbReference type="AlphaFoldDB" id="A0A518HDM8"/>
<evidence type="ECO:0000256" key="1">
    <source>
        <dbReference type="SAM" id="MobiDB-lite"/>
    </source>
</evidence>
<dbReference type="InterPro" id="IPR022742">
    <property type="entry name" value="Hydrolase_4"/>
</dbReference>
<keyword evidence="3" id="KW-0378">Hydrolase</keyword>